<dbReference type="Proteomes" id="UP000657918">
    <property type="component" value="Chromosome 16"/>
</dbReference>
<name>A0A835JD01_9ROSI</name>
<keyword evidence="2" id="KW-1185">Reference proteome</keyword>
<comment type="caution">
    <text evidence="1">The sequence shown here is derived from an EMBL/GenBank/DDBJ whole genome shotgun (WGS) entry which is preliminary data.</text>
</comment>
<evidence type="ECO:0000313" key="1">
    <source>
        <dbReference type="EMBL" id="KAF9665005.1"/>
    </source>
</evidence>
<gene>
    <name evidence="1" type="ORF">SADUNF_Sadunf16G0077200</name>
</gene>
<dbReference type="AlphaFoldDB" id="A0A835JD01"/>
<protein>
    <submittedName>
        <fullName evidence="1">Uncharacterized protein</fullName>
    </submittedName>
</protein>
<sequence>MARNKLRIAIATYSNVQMYFPPGNVAVDMNLWPCVASQSWESSTCHGILKGMELAGRDLLKRQVAWWRLSMMARPGPAGVEGQALLLAPKTNISARS</sequence>
<evidence type="ECO:0000313" key="2">
    <source>
        <dbReference type="Proteomes" id="UP000657918"/>
    </source>
</evidence>
<proteinExistence type="predicted"/>
<organism evidence="1 2">
    <name type="scientific">Salix dunnii</name>
    <dbReference type="NCBI Taxonomy" id="1413687"/>
    <lineage>
        <taxon>Eukaryota</taxon>
        <taxon>Viridiplantae</taxon>
        <taxon>Streptophyta</taxon>
        <taxon>Embryophyta</taxon>
        <taxon>Tracheophyta</taxon>
        <taxon>Spermatophyta</taxon>
        <taxon>Magnoliopsida</taxon>
        <taxon>eudicotyledons</taxon>
        <taxon>Gunneridae</taxon>
        <taxon>Pentapetalae</taxon>
        <taxon>rosids</taxon>
        <taxon>fabids</taxon>
        <taxon>Malpighiales</taxon>
        <taxon>Salicaceae</taxon>
        <taxon>Saliceae</taxon>
        <taxon>Salix</taxon>
    </lineage>
</organism>
<accession>A0A835JD01</accession>
<reference evidence="1 2" key="1">
    <citation type="submission" date="2020-10" db="EMBL/GenBank/DDBJ databases">
        <title>Plant Genome Project.</title>
        <authorList>
            <person name="Zhang R.-G."/>
        </authorList>
    </citation>
    <scope>NUCLEOTIDE SEQUENCE [LARGE SCALE GENOMIC DNA]</scope>
    <source>
        <strain evidence="1">FAFU-HL-1</strain>
        <tissue evidence="1">Leaf</tissue>
    </source>
</reference>
<dbReference type="EMBL" id="JADGMS010000016">
    <property type="protein sequence ID" value="KAF9665005.1"/>
    <property type="molecule type" value="Genomic_DNA"/>
</dbReference>